<dbReference type="NCBIfam" id="TIGR01188">
    <property type="entry name" value="drrA"/>
    <property type="match status" value="1"/>
</dbReference>
<dbReference type="InterPro" id="IPR003439">
    <property type="entry name" value="ABC_transporter-like_ATP-bd"/>
</dbReference>
<evidence type="ECO:0000256" key="9">
    <source>
        <dbReference type="ARBA" id="ARBA00049985"/>
    </source>
</evidence>
<dbReference type="SMART" id="SM00382">
    <property type="entry name" value="AAA"/>
    <property type="match status" value="1"/>
</dbReference>
<gene>
    <name evidence="10" type="ORF">FH608_016190</name>
</gene>
<keyword evidence="7" id="KW-0472">Membrane</keyword>
<protein>
    <submittedName>
        <fullName evidence="10">ATP-binding cassette domain-containing protein</fullName>
    </submittedName>
</protein>
<proteinExistence type="inferred from homology"/>
<dbReference type="InterPro" id="IPR003593">
    <property type="entry name" value="AAA+_ATPase"/>
</dbReference>
<evidence type="ECO:0000256" key="1">
    <source>
        <dbReference type="ARBA" id="ARBA00004413"/>
    </source>
</evidence>
<dbReference type="InterPro" id="IPR027417">
    <property type="entry name" value="P-loop_NTPase"/>
</dbReference>
<reference evidence="10 11" key="1">
    <citation type="submission" date="2019-10" db="EMBL/GenBank/DDBJ databases">
        <title>Nonomuraea sp. nov., isolated from Phyllanthus amarus.</title>
        <authorList>
            <person name="Klykleung N."/>
            <person name="Tanasupawat S."/>
        </authorList>
    </citation>
    <scope>NUCLEOTIDE SEQUENCE [LARGE SCALE GENOMIC DNA]</scope>
    <source>
        <strain evidence="10 11">PA1-10</strain>
    </source>
</reference>
<organism evidence="10 11">
    <name type="scientific">Nonomuraea phyllanthi</name>
    <dbReference type="NCBI Taxonomy" id="2219224"/>
    <lineage>
        <taxon>Bacteria</taxon>
        <taxon>Bacillati</taxon>
        <taxon>Actinomycetota</taxon>
        <taxon>Actinomycetes</taxon>
        <taxon>Streptosporangiales</taxon>
        <taxon>Streptosporangiaceae</taxon>
        <taxon>Nonomuraea</taxon>
    </lineage>
</organism>
<dbReference type="PANTHER" id="PTHR42711">
    <property type="entry name" value="ABC TRANSPORTER ATP-BINDING PROTEIN"/>
    <property type="match status" value="1"/>
</dbReference>
<accession>A0A5C4WKC2</accession>
<dbReference type="Proteomes" id="UP000312512">
    <property type="component" value="Unassembled WGS sequence"/>
</dbReference>
<dbReference type="GO" id="GO:1900753">
    <property type="term" value="P:doxorubicin transport"/>
    <property type="evidence" value="ECO:0007669"/>
    <property type="project" value="InterPro"/>
</dbReference>
<name>A0A5C4WKC2_9ACTN</name>
<dbReference type="GO" id="GO:0046677">
    <property type="term" value="P:response to antibiotic"/>
    <property type="evidence" value="ECO:0007669"/>
    <property type="project" value="UniProtKB-KW"/>
</dbReference>
<dbReference type="InterPro" id="IPR017871">
    <property type="entry name" value="ABC_transporter-like_CS"/>
</dbReference>
<keyword evidence="5 10" id="KW-0067">ATP-binding</keyword>
<evidence type="ECO:0000313" key="10">
    <source>
        <dbReference type="EMBL" id="KAB8194717.1"/>
    </source>
</evidence>
<evidence type="ECO:0000256" key="7">
    <source>
        <dbReference type="ARBA" id="ARBA00023136"/>
    </source>
</evidence>
<dbReference type="FunFam" id="3.40.50.300:FF:000589">
    <property type="entry name" value="ABC transporter, ATP-binding subunit"/>
    <property type="match status" value="1"/>
</dbReference>
<dbReference type="Pfam" id="PF00005">
    <property type="entry name" value="ABC_tran"/>
    <property type="match status" value="1"/>
</dbReference>
<keyword evidence="11" id="KW-1185">Reference proteome</keyword>
<comment type="caution">
    <text evidence="10">The sequence shown here is derived from an EMBL/GenBank/DDBJ whole genome shotgun (WGS) entry which is preliminary data.</text>
</comment>
<dbReference type="GO" id="GO:0005886">
    <property type="term" value="C:plasma membrane"/>
    <property type="evidence" value="ECO:0007669"/>
    <property type="project" value="UniProtKB-SubCell"/>
</dbReference>
<keyword evidence="3" id="KW-1003">Cell membrane</keyword>
<dbReference type="PANTHER" id="PTHR42711:SF19">
    <property type="entry name" value="DOXORUBICIN RESISTANCE ATP-BINDING PROTEIN DRRA"/>
    <property type="match status" value="1"/>
</dbReference>
<evidence type="ECO:0000256" key="3">
    <source>
        <dbReference type="ARBA" id="ARBA00022475"/>
    </source>
</evidence>
<dbReference type="OrthoDB" id="9804819at2"/>
<evidence type="ECO:0000256" key="4">
    <source>
        <dbReference type="ARBA" id="ARBA00022741"/>
    </source>
</evidence>
<dbReference type="GO" id="GO:0005524">
    <property type="term" value="F:ATP binding"/>
    <property type="evidence" value="ECO:0007669"/>
    <property type="project" value="UniProtKB-KW"/>
</dbReference>
<evidence type="ECO:0000313" key="11">
    <source>
        <dbReference type="Proteomes" id="UP000312512"/>
    </source>
</evidence>
<comment type="similarity">
    <text evidence="9">Belongs to the ABC transporter superfamily. Drug exporter-1 (DrugE1) (TC 3.A.1.105) family.</text>
</comment>
<dbReference type="PROSITE" id="PS50893">
    <property type="entry name" value="ABC_TRANSPORTER_2"/>
    <property type="match status" value="1"/>
</dbReference>
<dbReference type="GO" id="GO:0016887">
    <property type="term" value="F:ATP hydrolysis activity"/>
    <property type="evidence" value="ECO:0007669"/>
    <property type="project" value="InterPro"/>
</dbReference>
<evidence type="ECO:0000256" key="2">
    <source>
        <dbReference type="ARBA" id="ARBA00022448"/>
    </source>
</evidence>
<dbReference type="RefSeq" id="WP_139631310.1">
    <property type="nucleotide sequence ID" value="NZ_VDLX02000005.1"/>
</dbReference>
<dbReference type="AlphaFoldDB" id="A0A5C4WKC2"/>
<sequence>MSKNSMGRDHPAIEAYGLVKVYGENRALDGIDLTVRRGQVFGFLGPNGAGKTTTIRILATLTRPDGGTARVLGHDLIGERDAIRARSAVTGQFAALDDDLTGYENLSILGRLHGLSGAAVRRRADDLLDAFELAGAAGRPVGGYSGGMRRRLDIAAGLIVTPDLLFLDEPTTGLDPRSRNQVWELVRRIAEAGTTVLLTTQYLEEADQLAEQIAVIDHGRIVAEGTSAQLKSRVGSGTLHVRLLDGEQRPRARQVLAGALDGTVRPAADPLTLSVLLPAPADATDVGRLVGQAMTMLAEARVAVAEVTLGQPSLDEAFLALTGHPAGPAPTDHEDVNA</sequence>
<dbReference type="SUPFAM" id="SSF52540">
    <property type="entry name" value="P-loop containing nucleoside triphosphate hydrolases"/>
    <property type="match status" value="1"/>
</dbReference>
<evidence type="ECO:0000256" key="8">
    <source>
        <dbReference type="ARBA" id="ARBA00023251"/>
    </source>
</evidence>
<keyword evidence="2" id="KW-0813">Transport</keyword>
<evidence type="ECO:0000256" key="5">
    <source>
        <dbReference type="ARBA" id="ARBA00022840"/>
    </source>
</evidence>
<dbReference type="PROSITE" id="PS00211">
    <property type="entry name" value="ABC_TRANSPORTER_1"/>
    <property type="match status" value="1"/>
</dbReference>
<comment type="subcellular location">
    <subcellularLocation>
        <location evidence="1">Cell membrane</location>
        <topology evidence="1">Peripheral membrane protein</topology>
        <orientation evidence="1">Cytoplasmic side</orientation>
    </subcellularLocation>
</comment>
<evidence type="ECO:0000256" key="6">
    <source>
        <dbReference type="ARBA" id="ARBA00022967"/>
    </source>
</evidence>
<dbReference type="Gene3D" id="3.40.50.300">
    <property type="entry name" value="P-loop containing nucleotide triphosphate hydrolases"/>
    <property type="match status" value="1"/>
</dbReference>
<keyword evidence="8" id="KW-0046">Antibiotic resistance</keyword>
<dbReference type="GO" id="GO:0043215">
    <property type="term" value="P:daunorubicin transport"/>
    <property type="evidence" value="ECO:0007669"/>
    <property type="project" value="InterPro"/>
</dbReference>
<keyword evidence="4" id="KW-0547">Nucleotide-binding</keyword>
<dbReference type="InterPro" id="IPR005894">
    <property type="entry name" value="DrrA"/>
</dbReference>
<dbReference type="EMBL" id="VDLX02000005">
    <property type="protein sequence ID" value="KAB8194717.1"/>
    <property type="molecule type" value="Genomic_DNA"/>
</dbReference>
<keyword evidence="6" id="KW-1278">Translocase</keyword>
<dbReference type="InterPro" id="IPR050763">
    <property type="entry name" value="ABC_transporter_ATP-binding"/>
</dbReference>